<dbReference type="GO" id="GO:0004322">
    <property type="term" value="F:ferroxidase activity"/>
    <property type="evidence" value="ECO:0007669"/>
    <property type="project" value="TreeGrafter"/>
</dbReference>
<feature type="domain" description="Ferritin-like diiron" evidence="8">
    <location>
        <begin position="1"/>
        <end position="145"/>
    </location>
</feature>
<comment type="catalytic activity">
    <reaction evidence="7">
        <text>4 Fe(2+) + O2 + 6 H2O = 4 iron(III) oxide-hydroxide + 12 H(+)</text>
        <dbReference type="Rhea" id="RHEA:11972"/>
        <dbReference type="ChEBI" id="CHEBI:15377"/>
        <dbReference type="ChEBI" id="CHEBI:15378"/>
        <dbReference type="ChEBI" id="CHEBI:15379"/>
        <dbReference type="ChEBI" id="CHEBI:29033"/>
        <dbReference type="ChEBI" id="CHEBI:78619"/>
        <dbReference type="EC" id="1.16.3.2"/>
    </reaction>
</comment>
<dbReference type="Pfam" id="PF00210">
    <property type="entry name" value="Ferritin"/>
    <property type="match status" value="1"/>
</dbReference>
<feature type="binding site" evidence="6">
    <location>
        <position position="127"/>
    </location>
    <ligand>
        <name>Fe cation</name>
        <dbReference type="ChEBI" id="CHEBI:24875"/>
        <label>1</label>
    </ligand>
</feature>
<dbReference type="InterPro" id="IPR009040">
    <property type="entry name" value="Ferritin-like_diiron"/>
</dbReference>
<dbReference type="AlphaFoldDB" id="A0A5D0MJJ0"/>
<keyword evidence="7" id="KW-0963">Cytoplasm</keyword>
<dbReference type="FunFam" id="1.20.1260.10:FF:000001">
    <property type="entry name" value="Non-heme ferritin"/>
    <property type="match status" value="1"/>
</dbReference>
<dbReference type="CDD" id="cd01055">
    <property type="entry name" value="Nonheme_Ferritin"/>
    <property type="match status" value="1"/>
</dbReference>
<keyword evidence="3 6" id="KW-0479">Metal-binding</keyword>
<dbReference type="InterPro" id="IPR008331">
    <property type="entry name" value="Ferritin_DPS_dom"/>
</dbReference>
<evidence type="ECO:0000256" key="2">
    <source>
        <dbReference type="ARBA" id="ARBA00022434"/>
    </source>
</evidence>
<evidence type="ECO:0000313" key="10">
    <source>
        <dbReference type="Proteomes" id="UP000324143"/>
    </source>
</evidence>
<comment type="similarity">
    <text evidence="1 7">Belongs to the ferritin family. Prokaryotic subfamily.</text>
</comment>
<reference evidence="9" key="1">
    <citation type="submission" date="2019-08" db="EMBL/GenBank/DDBJ databases">
        <title>Genomic characterization of a novel candidate phylum (ARYD3) from a high temperature, high salinity tertiary oil reservoir in north central Oklahoma, USA.</title>
        <authorList>
            <person name="Youssef N.H."/>
            <person name="Yadav A."/>
            <person name="Elshahed M.S."/>
        </authorList>
    </citation>
    <scope>NUCLEOTIDE SEQUENCE [LARGE SCALE GENOMIC DNA]</scope>
    <source>
        <strain evidence="9">ARYD3</strain>
    </source>
</reference>
<dbReference type="GO" id="GO:0006879">
    <property type="term" value="P:intracellular iron ion homeostasis"/>
    <property type="evidence" value="ECO:0007669"/>
    <property type="project" value="UniProtKB-KW"/>
</dbReference>
<dbReference type="GO" id="GO:0006826">
    <property type="term" value="P:iron ion transport"/>
    <property type="evidence" value="ECO:0007669"/>
    <property type="project" value="InterPro"/>
</dbReference>
<keyword evidence="5 6" id="KW-0408">Iron</keyword>
<evidence type="ECO:0000256" key="5">
    <source>
        <dbReference type="ARBA" id="ARBA00023004"/>
    </source>
</evidence>
<feature type="binding site" evidence="6">
    <location>
        <position position="94"/>
    </location>
    <ligand>
        <name>Fe cation</name>
        <dbReference type="ChEBI" id="CHEBI:24875"/>
        <label>1</label>
    </ligand>
</feature>
<dbReference type="Proteomes" id="UP000324143">
    <property type="component" value="Unassembled WGS sequence"/>
</dbReference>
<evidence type="ECO:0000256" key="4">
    <source>
        <dbReference type="ARBA" id="ARBA00023002"/>
    </source>
</evidence>
<comment type="caution">
    <text evidence="9">The sequence shown here is derived from an EMBL/GenBank/DDBJ whole genome shotgun (WGS) entry which is preliminary data.</text>
</comment>
<dbReference type="EC" id="1.16.3.2" evidence="7"/>
<comment type="function">
    <text evidence="7">Iron-storage protein.</text>
</comment>
<dbReference type="InterPro" id="IPR001519">
    <property type="entry name" value="Ferritin"/>
</dbReference>
<dbReference type="PANTHER" id="PTHR11431">
    <property type="entry name" value="FERRITIN"/>
    <property type="match status" value="1"/>
</dbReference>
<gene>
    <name evidence="9" type="ORF">FXF47_08055</name>
</gene>
<evidence type="ECO:0000256" key="3">
    <source>
        <dbReference type="ARBA" id="ARBA00022723"/>
    </source>
</evidence>
<keyword evidence="4" id="KW-0560">Oxidoreductase</keyword>
<evidence type="ECO:0000256" key="7">
    <source>
        <dbReference type="RuleBase" id="RU361145"/>
    </source>
</evidence>
<keyword evidence="2 7" id="KW-0409">Iron storage</keyword>
<dbReference type="PROSITE" id="PS50905">
    <property type="entry name" value="FERRITIN_LIKE"/>
    <property type="match status" value="1"/>
</dbReference>
<dbReference type="PANTHER" id="PTHR11431:SF127">
    <property type="entry name" value="BACTERIAL NON-HEME FERRITIN"/>
    <property type="match status" value="1"/>
</dbReference>
<organism evidence="9 10">
    <name type="scientific">Candidatus Mcinerneyibacterium aminivorans</name>
    <dbReference type="NCBI Taxonomy" id="2703815"/>
    <lineage>
        <taxon>Bacteria</taxon>
        <taxon>Candidatus Macinerneyibacteriota</taxon>
        <taxon>Candidatus Mcinerneyibacteria</taxon>
        <taxon>Candidatus Mcinerneyibacteriales</taxon>
        <taxon>Candidatus Mcinerneyibacteriaceae</taxon>
        <taxon>Candidatus Mcinerneyibacterium</taxon>
    </lineage>
</organism>
<comment type="subcellular location">
    <subcellularLocation>
        <location evidence="7">Cytoplasm</location>
    </subcellularLocation>
</comment>
<feature type="binding site" evidence="6">
    <location>
        <position position="17"/>
    </location>
    <ligand>
        <name>Fe cation</name>
        <dbReference type="ChEBI" id="CHEBI:24875"/>
        <label>1</label>
    </ligand>
</feature>
<keyword evidence="10" id="KW-1185">Reference proteome</keyword>
<dbReference type="InterPro" id="IPR009078">
    <property type="entry name" value="Ferritin-like_SF"/>
</dbReference>
<dbReference type="InterPro" id="IPR012347">
    <property type="entry name" value="Ferritin-like"/>
</dbReference>
<dbReference type="EMBL" id="VSIX01000089">
    <property type="protein sequence ID" value="TYB30719.1"/>
    <property type="molecule type" value="Genomic_DNA"/>
</dbReference>
<dbReference type="Gene3D" id="1.20.1260.10">
    <property type="match status" value="1"/>
</dbReference>
<feature type="binding site" evidence="6">
    <location>
        <position position="50"/>
    </location>
    <ligand>
        <name>Fe cation</name>
        <dbReference type="ChEBI" id="CHEBI:24875"/>
        <label>1</label>
    </ligand>
</feature>
<dbReference type="GO" id="GO:0005829">
    <property type="term" value="C:cytosol"/>
    <property type="evidence" value="ECO:0007669"/>
    <property type="project" value="TreeGrafter"/>
</dbReference>
<dbReference type="GO" id="GO:0008198">
    <property type="term" value="F:ferrous iron binding"/>
    <property type="evidence" value="ECO:0007669"/>
    <property type="project" value="TreeGrafter"/>
</dbReference>
<name>A0A5D0MJJ0_9BACT</name>
<dbReference type="SUPFAM" id="SSF47240">
    <property type="entry name" value="Ferritin-like"/>
    <property type="match status" value="1"/>
</dbReference>
<dbReference type="GO" id="GO:0008199">
    <property type="term" value="F:ferric iron binding"/>
    <property type="evidence" value="ECO:0007669"/>
    <property type="project" value="InterPro"/>
</dbReference>
<evidence type="ECO:0000256" key="6">
    <source>
        <dbReference type="PIRSR" id="PIRSR601519-1"/>
    </source>
</evidence>
<protein>
    <recommendedName>
        <fullName evidence="7">Ferritin</fullName>
        <ecNumber evidence="7">1.16.3.2</ecNumber>
    </recommendedName>
</protein>
<feature type="binding site" evidence="6">
    <location>
        <position position="53"/>
    </location>
    <ligand>
        <name>Fe cation</name>
        <dbReference type="ChEBI" id="CHEBI:24875"/>
        <label>1</label>
    </ligand>
</feature>
<evidence type="ECO:0000259" key="8">
    <source>
        <dbReference type="PROSITE" id="PS50905"/>
    </source>
</evidence>
<proteinExistence type="inferred from homology"/>
<evidence type="ECO:0000256" key="1">
    <source>
        <dbReference type="ARBA" id="ARBA00006950"/>
    </source>
</evidence>
<dbReference type="InterPro" id="IPR041719">
    <property type="entry name" value="Ferritin_prok"/>
</dbReference>
<sequence>MLTDNMEKALNKQINKELFSAYLYFAMAADLEDKGFAGTAHWMESQAQEEISHAMRIYNFINERGGRAVLDAIEKPKKEWNSLKEIFEEALEHEQKITASINALMDIAVKENDYATKSFLNWFVDEQVEEEDSVNEILDKINLIEDSRNGLYNLDKELQQRPLMCQFVPEGEEE</sequence>
<accession>A0A5D0MJJ0</accession>
<evidence type="ECO:0000313" key="9">
    <source>
        <dbReference type="EMBL" id="TYB30719.1"/>
    </source>
</evidence>
<dbReference type="GO" id="GO:0042802">
    <property type="term" value="F:identical protein binding"/>
    <property type="evidence" value="ECO:0007669"/>
    <property type="project" value="UniProtKB-ARBA"/>
</dbReference>